<keyword evidence="2" id="KW-1185">Reference proteome</keyword>
<dbReference type="RefSeq" id="WP_155173568.1">
    <property type="nucleotide sequence ID" value="NZ_BAAAFL010000017.1"/>
</dbReference>
<gene>
    <name evidence="1" type="ORF">E1163_16475</name>
</gene>
<dbReference type="Proteomes" id="UP000798808">
    <property type="component" value="Unassembled WGS sequence"/>
</dbReference>
<dbReference type="EMBL" id="SMLW01000587">
    <property type="protein sequence ID" value="MTI26555.1"/>
    <property type="molecule type" value="Genomic_DNA"/>
</dbReference>
<organism evidence="1 2">
    <name type="scientific">Fulvivirga kasyanovii</name>
    <dbReference type="NCBI Taxonomy" id="396812"/>
    <lineage>
        <taxon>Bacteria</taxon>
        <taxon>Pseudomonadati</taxon>
        <taxon>Bacteroidota</taxon>
        <taxon>Cytophagia</taxon>
        <taxon>Cytophagales</taxon>
        <taxon>Fulvivirgaceae</taxon>
        <taxon>Fulvivirga</taxon>
    </lineage>
</organism>
<comment type="caution">
    <text evidence="1">The sequence shown here is derived from an EMBL/GenBank/DDBJ whole genome shotgun (WGS) entry which is preliminary data.</text>
</comment>
<protein>
    <submittedName>
        <fullName evidence="1">Uncharacterized protein</fullName>
    </submittedName>
</protein>
<sequence>MDKLQYCKNILEKVSFDKELLRKEYEKALKLLSGEEADALGLWYNEKFRNNNGQQSDNSKKK</sequence>
<proteinExistence type="predicted"/>
<accession>A0ABW9RU31</accession>
<reference evidence="1 2" key="1">
    <citation type="submission" date="2019-02" db="EMBL/GenBank/DDBJ databases">
        <authorList>
            <person name="Goldberg S.R."/>
            <person name="Haltli B.A."/>
            <person name="Correa H."/>
            <person name="Russell K.G."/>
        </authorList>
    </citation>
    <scope>NUCLEOTIDE SEQUENCE [LARGE SCALE GENOMIC DNA]</scope>
    <source>
        <strain evidence="1 2">JCM 16186</strain>
    </source>
</reference>
<evidence type="ECO:0000313" key="1">
    <source>
        <dbReference type="EMBL" id="MTI26555.1"/>
    </source>
</evidence>
<name>A0ABW9RU31_9BACT</name>
<evidence type="ECO:0000313" key="2">
    <source>
        <dbReference type="Proteomes" id="UP000798808"/>
    </source>
</evidence>